<dbReference type="EMBL" id="AFNH02000682">
    <property type="protein sequence ID" value="EZG59930.1"/>
    <property type="molecule type" value="Genomic_DNA"/>
</dbReference>
<evidence type="ECO:0000313" key="1">
    <source>
        <dbReference type="EMBL" id="EZG59930.1"/>
    </source>
</evidence>
<name>A0A023B5K0_GRENI</name>
<organism evidence="1 2">
    <name type="scientific">Gregarina niphandrodes</name>
    <name type="common">Septate eugregarine</name>
    <dbReference type="NCBI Taxonomy" id="110365"/>
    <lineage>
        <taxon>Eukaryota</taxon>
        <taxon>Sar</taxon>
        <taxon>Alveolata</taxon>
        <taxon>Apicomplexa</taxon>
        <taxon>Conoidasida</taxon>
        <taxon>Gregarinasina</taxon>
        <taxon>Eugregarinorida</taxon>
        <taxon>Gregarinidae</taxon>
        <taxon>Gregarina</taxon>
    </lineage>
</organism>
<evidence type="ECO:0000313" key="2">
    <source>
        <dbReference type="Proteomes" id="UP000019763"/>
    </source>
</evidence>
<dbReference type="VEuPathDB" id="CryptoDB:GNI_091370"/>
<dbReference type="GeneID" id="22913284"/>
<keyword evidence="2" id="KW-1185">Reference proteome</keyword>
<proteinExistence type="predicted"/>
<gene>
    <name evidence="1" type="ORF">GNI_091370</name>
</gene>
<protein>
    <submittedName>
        <fullName evidence="1">Uncharacterized protein</fullName>
    </submittedName>
</protein>
<accession>A0A023B5K0</accession>
<sequence length="174" mass="20013">MKGTAGGATNSCGLGLLLSVMTDRGERPSTADCQLKMVELRSLVGDNTIKFAVLIPRGDILTFCGVDRVRKKYDWIARCSRIRWHAIYNDVDLALVVRDFKEFLTRKDPKNEFSNMSDQIWLDCFHWTKAALLWELEKVRESNPEVLSKSLQVVDCRNLTKHELECFPDWRAFA</sequence>
<dbReference type="Proteomes" id="UP000019763">
    <property type="component" value="Unassembled WGS sequence"/>
</dbReference>
<dbReference type="AlphaFoldDB" id="A0A023B5K0"/>
<comment type="caution">
    <text evidence="1">The sequence shown here is derived from an EMBL/GenBank/DDBJ whole genome shotgun (WGS) entry which is preliminary data.</text>
</comment>
<dbReference type="RefSeq" id="XP_011130870.1">
    <property type="nucleotide sequence ID" value="XM_011132568.1"/>
</dbReference>
<reference evidence="1" key="1">
    <citation type="submission" date="2013-12" db="EMBL/GenBank/DDBJ databases">
        <authorList>
            <person name="Omoto C.K."/>
            <person name="Sibley D."/>
            <person name="Venepally P."/>
            <person name="Hadjithomas M."/>
            <person name="Karamycheva S."/>
            <person name="Brunk B."/>
            <person name="Roos D."/>
            <person name="Caler E."/>
            <person name="Lorenzi H."/>
        </authorList>
    </citation>
    <scope>NUCLEOTIDE SEQUENCE</scope>
</reference>